<evidence type="ECO:0000256" key="8">
    <source>
        <dbReference type="ARBA" id="ARBA00022729"/>
    </source>
</evidence>
<keyword evidence="9 16" id="KW-1133">Transmembrane helix</keyword>
<feature type="disulfide bond" evidence="14">
    <location>
        <begin position="35"/>
        <end position="75"/>
    </location>
</feature>
<name>E4ZX24_LEPMJ</name>
<dbReference type="OrthoDB" id="2496787at2759"/>
<feature type="domain" description="CFEM" evidence="18">
    <location>
        <begin position="8"/>
        <end position="118"/>
    </location>
</feature>
<evidence type="ECO:0000256" key="9">
    <source>
        <dbReference type="ARBA" id="ARBA00022989"/>
    </source>
</evidence>
<feature type="transmembrane region" description="Helical" evidence="16">
    <location>
        <begin position="215"/>
        <end position="242"/>
    </location>
</feature>
<dbReference type="AlphaFoldDB" id="E4ZX24"/>
<keyword evidence="20" id="KW-1185">Reference proteome</keyword>
<feature type="transmembrane region" description="Helical" evidence="16">
    <location>
        <begin position="180"/>
        <end position="203"/>
    </location>
</feature>
<feature type="disulfide bond" evidence="14">
    <location>
        <begin position="49"/>
        <end position="56"/>
    </location>
</feature>
<keyword evidence="6" id="KW-0336">GPI-anchor</keyword>
<evidence type="ECO:0000313" key="19">
    <source>
        <dbReference type="EMBL" id="CBX95234.1"/>
    </source>
</evidence>
<organism evidence="20">
    <name type="scientific">Leptosphaeria maculans (strain JN3 / isolate v23.1.3 / race Av1-4-5-6-7-8)</name>
    <name type="common">Blackleg fungus</name>
    <name type="synonym">Phoma lingam</name>
    <dbReference type="NCBI Taxonomy" id="985895"/>
    <lineage>
        <taxon>Eukaryota</taxon>
        <taxon>Fungi</taxon>
        <taxon>Dikarya</taxon>
        <taxon>Ascomycota</taxon>
        <taxon>Pezizomycotina</taxon>
        <taxon>Dothideomycetes</taxon>
        <taxon>Pleosporomycetidae</taxon>
        <taxon>Pleosporales</taxon>
        <taxon>Pleosporineae</taxon>
        <taxon>Leptosphaeriaceae</taxon>
        <taxon>Plenodomus</taxon>
        <taxon>Plenodomus lingam/Leptosphaeria maculans species complex</taxon>
    </lineage>
</organism>
<keyword evidence="10 16" id="KW-0472">Membrane</keyword>
<dbReference type="InParanoid" id="E4ZX24"/>
<protein>
    <submittedName>
        <fullName evidence="19">Similar to CFEM domain-containing protein</fullName>
    </submittedName>
</protein>
<sequence>MRSPALLLPLMAVWPTTLAQAESGMLAMVGQLPSCASLCLAQEVPKSPCQLTDAACLCSNPELQSSIETCIAQACTPRESLTTKNATSTACGAPVQYKGETTRLSNIALSLLTAVLIAVRMSYQAFFSSWDFGWDDYTVLAAWLSGVPSVIIIDKRVLPNGLGRDIWTVPFDQLSEFVRWLYVLEVLYIVQVALLKLTLLMFFLRIFPITGTRRVIWGTVVFTIVWGLAFTITAIFQCWPISHQWVSWDQARSSGKCIHINALGWSQAVISIALDLWMLALPLYVVSRLLLSWRKKAGVAIMFCVGTFVTIVSILRLQSLVHFAVSTNPTMDQREIIHWSNIEVNIALVCACLPSLRLLLGRFLPKLMDMSSKGGSRQNNSSSGPRREGVSRNKDRDLELGMGEPRNSDTIAYTKTFEVHHRDNDEIPLVQVKGMAFGDTKSQKSNSSVVSS</sequence>
<comment type="subcellular location">
    <subcellularLocation>
        <location evidence="2">Membrane</location>
        <topology evidence="2">Lipid-anchor</topology>
        <topology evidence="2">GPI-anchor</topology>
    </subcellularLocation>
    <subcellularLocation>
        <location evidence="1">Membrane</location>
        <topology evidence="1">Multi-pass membrane protein</topology>
    </subcellularLocation>
    <subcellularLocation>
        <location evidence="3">Secreted</location>
    </subcellularLocation>
</comment>
<evidence type="ECO:0000256" key="17">
    <source>
        <dbReference type="SAM" id="SignalP"/>
    </source>
</evidence>
<dbReference type="Proteomes" id="UP000002668">
    <property type="component" value="Genome"/>
</dbReference>
<keyword evidence="14" id="KW-0479">Metal-binding</keyword>
<feature type="signal peptide" evidence="17">
    <location>
        <begin position="1"/>
        <end position="19"/>
    </location>
</feature>
<evidence type="ECO:0000256" key="15">
    <source>
        <dbReference type="SAM" id="MobiDB-lite"/>
    </source>
</evidence>
<comment type="similarity">
    <text evidence="13">Belongs to the SAT4 family.</text>
</comment>
<dbReference type="InterPro" id="IPR008427">
    <property type="entry name" value="Extracellular_membr_CFEM_dom"/>
</dbReference>
<evidence type="ECO:0000259" key="18">
    <source>
        <dbReference type="PROSITE" id="PS52012"/>
    </source>
</evidence>
<evidence type="ECO:0000256" key="7">
    <source>
        <dbReference type="ARBA" id="ARBA00022692"/>
    </source>
</evidence>
<accession>E4ZX24</accession>
<dbReference type="VEuPathDB" id="FungiDB:LEMA_P023860.1"/>
<keyword evidence="11 14" id="KW-1015">Disulfide bond</keyword>
<keyword evidence="8 17" id="KW-0732">Signal</keyword>
<evidence type="ECO:0000256" key="1">
    <source>
        <dbReference type="ARBA" id="ARBA00004141"/>
    </source>
</evidence>
<dbReference type="InterPro" id="IPR052337">
    <property type="entry name" value="SAT4-like"/>
</dbReference>
<keyword evidence="5" id="KW-0964">Secreted</keyword>
<dbReference type="EMBL" id="FP929127">
    <property type="protein sequence ID" value="CBX95234.1"/>
    <property type="molecule type" value="Genomic_DNA"/>
</dbReference>
<evidence type="ECO:0000256" key="10">
    <source>
        <dbReference type="ARBA" id="ARBA00023136"/>
    </source>
</evidence>
<evidence type="ECO:0000256" key="14">
    <source>
        <dbReference type="PROSITE-ProRule" id="PRU01356"/>
    </source>
</evidence>
<dbReference type="PROSITE" id="PS52012">
    <property type="entry name" value="CFEM"/>
    <property type="match status" value="1"/>
</dbReference>
<feature type="disulfide bond" evidence="14">
    <location>
        <begin position="58"/>
        <end position="91"/>
    </location>
</feature>
<feature type="transmembrane region" description="Helical" evidence="16">
    <location>
        <begin position="297"/>
        <end position="316"/>
    </location>
</feature>
<keyword evidence="6" id="KW-0325">Glycoprotein</keyword>
<evidence type="ECO:0000313" key="20">
    <source>
        <dbReference type="Proteomes" id="UP000002668"/>
    </source>
</evidence>
<dbReference type="GO" id="GO:0098552">
    <property type="term" value="C:side of membrane"/>
    <property type="evidence" value="ECO:0007669"/>
    <property type="project" value="UniProtKB-KW"/>
</dbReference>
<dbReference type="PANTHER" id="PTHR33048:SF143">
    <property type="entry name" value="EXTRACELLULAR MEMBRANE PROTEIN CFEM DOMAIN-CONTAINING PROTEIN-RELATED"/>
    <property type="match status" value="1"/>
</dbReference>
<evidence type="ECO:0000256" key="5">
    <source>
        <dbReference type="ARBA" id="ARBA00022525"/>
    </source>
</evidence>
<evidence type="ECO:0000256" key="12">
    <source>
        <dbReference type="ARBA" id="ARBA00023288"/>
    </source>
</evidence>
<feature type="transmembrane region" description="Helical" evidence="16">
    <location>
        <begin position="262"/>
        <end position="285"/>
    </location>
</feature>
<feature type="compositionally biased region" description="Polar residues" evidence="15">
    <location>
        <begin position="373"/>
        <end position="384"/>
    </location>
</feature>
<evidence type="ECO:0000256" key="11">
    <source>
        <dbReference type="ARBA" id="ARBA00023157"/>
    </source>
</evidence>
<dbReference type="SMART" id="SM00747">
    <property type="entry name" value="CFEM"/>
    <property type="match status" value="1"/>
</dbReference>
<evidence type="ECO:0000256" key="2">
    <source>
        <dbReference type="ARBA" id="ARBA00004589"/>
    </source>
</evidence>
<evidence type="ECO:0000256" key="3">
    <source>
        <dbReference type="ARBA" id="ARBA00004613"/>
    </source>
</evidence>
<feature type="disulfide bond" evidence="14">
    <location>
        <begin position="39"/>
        <end position="70"/>
    </location>
</feature>
<dbReference type="PANTHER" id="PTHR33048">
    <property type="entry name" value="PTH11-LIKE INTEGRAL MEMBRANE PROTEIN (AFU_ORTHOLOGUE AFUA_5G11245)"/>
    <property type="match status" value="1"/>
</dbReference>
<evidence type="ECO:0000256" key="6">
    <source>
        <dbReference type="ARBA" id="ARBA00022622"/>
    </source>
</evidence>
<dbReference type="HOGENOM" id="CLU_028200_6_3_1"/>
<feature type="binding site" description="axial binding residue" evidence="14">
    <location>
        <position position="53"/>
    </location>
    <ligand>
        <name>heme</name>
        <dbReference type="ChEBI" id="CHEBI:30413"/>
    </ligand>
    <ligandPart>
        <name>Fe</name>
        <dbReference type="ChEBI" id="CHEBI:18248"/>
    </ligandPart>
</feature>
<evidence type="ECO:0000256" key="13">
    <source>
        <dbReference type="ARBA" id="ARBA00038359"/>
    </source>
</evidence>
<dbReference type="GO" id="GO:0046872">
    <property type="term" value="F:metal ion binding"/>
    <property type="evidence" value="ECO:0007669"/>
    <property type="project" value="UniProtKB-UniRule"/>
</dbReference>
<feature type="transmembrane region" description="Helical" evidence="16">
    <location>
        <begin position="336"/>
        <end position="360"/>
    </location>
</feature>
<keyword evidence="14" id="KW-0408">Iron</keyword>
<feature type="region of interest" description="Disordered" evidence="15">
    <location>
        <begin position="371"/>
        <end position="407"/>
    </location>
</feature>
<evidence type="ECO:0000256" key="4">
    <source>
        <dbReference type="ARBA" id="ARBA00010031"/>
    </source>
</evidence>
<dbReference type="Pfam" id="PF05730">
    <property type="entry name" value="CFEM"/>
    <property type="match status" value="1"/>
</dbReference>
<keyword evidence="14" id="KW-0349">Heme</keyword>
<keyword evidence="12" id="KW-0449">Lipoprotein</keyword>
<dbReference type="eggNOG" id="ENOG502SKG6">
    <property type="taxonomic scope" value="Eukaryota"/>
</dbReference>
<feature type="compositionally biased region" description="Basic and acidic residues" evidence="15">
    <location>
        <begin position="385"/>
        <end position="399"/>
    </location>
</feature>
<proteinExistence type="inferred from homology"/>
<reference evidence="20" key="1">
    <citation type="journal article" date="2011" name="Nat. Commun.">
        <title>Effector diversification within compartments of the Leptosphaeria maculans genome affected by Repeat-Induced Point mutations.</title>
        <authorList>
            <person name="Rouxel T."/>
            <person name="Grandaubert J."/>
            <person name="Hane J.K."/>
            <person name="Hoede C."/>
            <person name="van de Wouw A.P."/>
            <person name="Couloux A."/>
            <person name="Dominguez V."/>
            <person name="Anthouard V."/>
            <person name="Bally P."/>
            <person name="Bourras S."/>
            <person name="Cozijnsen A.J."/>
            <person name="Ciuffetti L.M."/>
            <person name="Degrave A."/>
            <person name="Dilmaghani A."/>
            <person name="Duret L."/>
            <person name="Fudal I."/>
            <person name="Goodwin S.B."/>
            <person name="Gout L."/>
            <person name="Glaser N."/>
            <person name="Linglin J."/>
            <person name="Kema G.H.J."/>
            <person name="Lapalu N."/>
            <person name="Lawrence C.B."/>
            <person name="May K."/>
            <person name="Meyer M."/>
            <person name="Ollivier B."/>
            <person name="Poulain J."/>
            <person name="Schoch C.L."/>
            <person name="Simon A."/>
            <person name="Spatafora J.W."/>
            <person name="Stachowiak A."/>
            <person name="Turgeon B.G."/>
            <person name="Tyler B.M."/>
            <person name="Vincent D."/>
            <person name="Weissenbach J."/>
            <person name="Amselem J."/>
            <person name="Quesneville H."/>
            <person name="Oliver R.P."/>
            <person name="Wincker P."/>
            <person name="Balesdent M.-H."/>
            <person name="Howlett B.J."/>
        </authorList>
    </citation>
    <scope>NUCLEOTIDE SEQUENCE [LARGE SCALE GENOMIC DNA]</scope>
    <source>
        <strain evidence="20">JN3 / isolate v23.1.3 / race Av1-4-5-6-7-8</strain>
    </source>
</reference>
<dbReference type="InterPro" id="IPR049326">
    <property type="entry name" value="Rhodopsin_dom_fungi"/>
</dbReference>
<keyword evidence="7 16" id="KW-0812">Transmembrane</keyword>
<feature type="chain" id="PRO_5003192223" evidence="17">
    <location>
        <begin position="20"/>
        <end position="452"/>
    </location>
</feature>
<feature type="transmembrane region" description="Helical" evidence="16">
    <location>
        <begin position="104"/>
        <end position="122"/>
    </location>
</feature>
<evidence type="ECO:0000256" key="16">
    <source>
        <dbReference type="SAM" id="Phobius"/>
    </source>
</evidence>
<dbReference type="STRING" id="985895.E4ZX24"/>
<dbReference type="GeneID" id="13288648"/>
<dbReference type="OMA" id="ANQTCIC"/>
<dbReference type="Pfam" id="PF20684">
    <property type="entry name" value="Fung_rhodopsin"/>
    <property type="match status" value="1"/>
</dbReference>
<comment type="similarity">
    <text evidence="4">Belongs to the RBT5 family.</text>
</comment>
<dbReference type="GO" id="GO:0005576">
    <property type="term" value="C:extracellular region"/>
    <property type="evidence" value="ECO:0007669"/>
    <property type="project" value="UniProtKB-SubCell"/>
</dbReference>
<gene>
    <name evidence="19" type="ORF">LEMA_P023860.1</name>
</gene>